<feature type="domain" description="GGDEF" evidence="11">
    <location>
        <begin position="299"/>
        <end position="432"/>
    </location>
</feature>
<name>A0AB37Z7U9_9PSED</name>
<feature type="domain" description="PAC" evidence="9">
    <location>
        <begin position="215"/>
        <end position="267"/>
    </location>
</feature>
<dbReference type="InterPro" id="IPR029787">
    <property type="entry name" value="Nucleotide_cyclase"/>
</dbReference>
<evidence type="ECO:0000259" key="7">
    <source>
        <dbReference type="PROSITE" id="PS50110"/>
    </source>
</evidence>
<dbReference type="SMART" id="SM00267">
    <property type="entry name" value="GGDEF"/>
    <property type="match status" value="1"/>
</dbReference>
<feature type="domain" description="EAL" evidence="10">
    <location>
        <begin position="441"/>
        <end position="693"/>
    </location>
</feature>
<evidence type="ECO:0000259" key="11">
    <source>
        <dbReference type="PROSITE" id="PS50887"/>
    </source>
</evidence>
<evidence type="ECO:0000256" key="6">
    <source>
        <dbReference type="PROSITE-ProRule" id="PRU00169"/>
    </source>
</evidence>
<dbReference type="InterPro" id="IPR011006">
    <property type="entry name" value="CheY-like_superfamily"/>
</dbReference>
<dbReference type="InterPro" id="IPR035965">
    <property type="entry name" value="PAS-like_dom_sf"/>
</dbReference>
<dbReference type="Gene3D" id="3.20.20.450">
    <property type="entry name" value="EAL domain"/>
    <property type="match status" value="1"/>
</dbReference>
<comment type="caution">
    <text evidence="12">The sequence shown here is derived from an EMBL/GenBank/DDBJ whole genome shotgun (WGS) entry which is preliminary data.</text>
</comment>
<dbReference type="InterPro" id="IPR043128">
    <property type="entry name" value="Rev_trsase/Diguanyl_cyclase"/>
</dbReference>
<dbReference type="SUPFAM" id="SSF55785">
    <property type="entry name" value="PYP-like sensor domain (PAS domain)"/>
    <property type="match status" value="1"/>
</dbReference>
<dbReference type="InterPro" id="IPR052155">
    <property type="entry name" value="Biofilm_reg_signaling"/>
</dbReference>
<dbReference type="GO" id="GO:0071111">
    <property type="term" value="F:cyclic-guanylate-specific phosphodiesterase activity"/>
    <property type="evidence" value="ECO:0007669"/>
    <property type="project" value="UniProtKB-EC"/>
</dbReference>
<dbReference type="EC" id="3.1.4.52" evidence="3"/>
<dbReference type="InterPro" id="IPR013767">
    <property type="entry name" value="PAS_fold"/>
</dbReference>
<dbReference type="PANTHER" id="PTHR44757:SF2">
    <property type="entry name" value="BIOFILM ARCHITECTURE MAINTENANCE PROTEIN MBAA"/>
    <property type="match status" value="1"/>
</dbReference>
<feature type="domain" description="Response regulatory" evidence="7">
    <location>
        <begin position="4"/>
        <end position="124"/>
    </location>
</feature>
<dbReference type="Pfam" id="PF00990">
    <property type="entry name" value="GGDEF"/>
    <property type="match status" value="1"/>
</dbReference>
<evidence type="ECO:0000256" key="1">
    <source>
        <dbReference type="ARBA" id="ARBA00001946"/>
    </source>
</evidence>
<dbReference type="EMBL" id="FMTL01000002">
    <property type="protein sequence ID" value="SCW60110.1"/>
    <property type="molecule type" value="Genomic_DNA"/>
</dbReference>
<dbReference type="RefSeq" id="WP_090251624.1">
    <property type="nucleotide sequence ID" value="NZ_FMTL01000002.1"/>
</dbReference>
<dbReference type="InterPro" id="IPR001789">
    <property type="entry name" value="Sig_transdc_resp-reg_receiver"/>
</dbReference>
<keyword evidence="4" id="KW-0973">c-di-GMP</keyword>
<dbReference type="SMART" id="SM00091">
    <property type="entry name" value="PAS"/>
    <property type="match status" value="1"/>
</dbReference>
<comment type="catalytic activity">
    <reaction evidence="5">
        <text>3',3'-c-di-GMP + H2O = 5'-phosphoguanylyl(3'-&gt;5')guanosine + H(+)</text>
        <dbReference type="Rhea" id="RHEA:24902"/>
        <dbReference type="ChEBI" id="CHEBI:15377"/>
        <dbReference type="ChEBI" id="CHEBI:15378"/>
        <dbReference type="ChEBI" id="CHEBI:58754"/>
        <dbReference type="ChEBI" id="CHEBI:58805"/>
        <dbReference type="EC" id="3.1.4.52"/>
    </reaction>
    <physiologicalReaction direction="left-to-right" evidence="5">
        <dbReference type="Rhea" id="RHEA:24903"/>
    </physiologicalReaction>
</comment>
<dbReference type="NCBIfam" id="TIGR00229">
    <property type="entry name" value="sensory_box"/>
    <property type="match status" value="1"/>
</dbReference>
<evidence type="ECO:0000256" key="4">
    <source>
        <dbReference type="ARBA" id="ARBA00022636"/>
    </source>
</evidence>
<dbReference type="Gene3D" id="3.30.450.20">
    <property type="entry name" value="PAS domain"/>
    <property type="match status" value="1"/>
</dbReference>
<keyword evidence="13" id="KW-1185">Reference proteome</keyword>
<evidence type="ECO:0000313" key="13">
    <source>
        <dbReference type="Proteomes" id="UP000242418"/>
    </source>
</evidence>
<evidence type="ECO:0000259" key="10">
    <source>
        <dbReference type="PROSITE" id="PS50883"/>
    </source>
</evidence>
<reference evidence="12 13" key="1">
    <citation type="submission" date="2016-10" db="EMBL/GenBank/DDBJ databases">
        <authorList>
            <person name="Varghese N."/>
            <person name="Submissions S."/>
        </authorList>
    </citation>
    <scope>NUCLEOTIDE SEQUENCE [LARGE SCALE GENOMIC DNA]</scope>
    <source>
        <strain evidence="12 13">DSM 17833</strain>
    </source>
</reference>
<evidence type="ECO:0000256" key="2">
    <source>
        <dbReference type="ARBA" id="ARBA00004533"/>
    </source>
</evidence>
<dbReference type="AlphaFoldDB" id="A0AB37Z7U9"/>
<feature type="domain" description="PAS" evidence="8">
    <location>
        <begin position="137"/>
        <end position="210"/>
    </location>
</feature>
<dbReference type="InterPro" id="IPR000014">
    <property type="entry name" value="PAS"/>
</dbReference>
<keyword evidence="6" id="KW-0597">Phosphoprotein</keyword>
<dbReference type="Pfam" id="PF00989">
    <property type="entry name" value="PAS"/>
    <property type="match status" value="1"/>
</dbReference>
<dbReference type="CDD" id="cd00156">
    <property type="entry name" value="REC"/>
    <property type="match status" value="1"/>
</dbReference>
<feature type="modified residue" description="4-aspartylphosphate" evidence="6">
    <location>
        <position position="59"/>
    </location>
</feature>
<dbReference type="Proteomes" id="UP000242418">
    <property type="component" value="Unassembled WGS sequence"/>
</dbReference>
<evidence type="ECO:0000256" key="5">
    <source>
        <dbReference type="ARBA" id="ARBA00051114"/>
    </source>
</evidence>
<dbReference type="PANTHER" id="PTHR44757">
    <property type="entry name" value="DIGUANYLATE CYCLASE DGCP"/>
    <property type="match status" value="1"/>
</dbReference>
<proteinExistence type="predicted"/>
<evidence type="ECO:0000259" key="9">
    <source>
        <dbReference type="PROSITE" id="PS50113"/>
    </source>
</evidence>
<dbReference type="PROSITE" id="PS50113">
    <property type="entry name" value="PAC"/>
    <property type="match status" value="1"/>
</dbReference>
<dbReference type="PROSITE" id="PS50883">
    <property type="entry name" value="EAL"/>
    <property type="match status" value="1"/>
</dbReference>
<dbReference type="GO" id="GO:0006355">
    <property type="term" value="P:regulation of DNA-templated transcription"/>
    <property type="evidence" value="ECO:0007669"/>
    <property type="project" value="InterPro"/>
</dbReference>
<dbReference type="SMART" id="SM00052">
    <property type="entry name" value="EAL"/>
    <property type="match status" value="1"/>
</dbReference>
<evidence type="ECO:0000259" key="8">
    <source>
        <dbReference type="PROSITE" id="PS50112"/>
    </source>
</evidence>
<dbReference type="GO" id="GO:0000160">
    <property type="term" value="P:phosphorelay signal transduction system"/>
    <property type="evidence" value="ECO:0007669"/>
    <property type="project" value="InterPro"/>
</dbReference>
<protein>
    <recommendedName>
        <fullName evidence="3">cyclic-guanylate-specific phosphodiesterase</fullName>
        <ecNumber evidence="3">3.1.4.52</ecNumber>
    </recommendedName>
</protein>
<dbReference type="Gene3D" id="3.30.70.270">
    <property type="match status" value="1"/>
</dbReference>
<dbReference type="SUPFAM" id="SSF141868">
    <property type="entry name" value="EAL domain-like"/>
    <property type="match status" value="1"/>
</dbReference>
<dbReference type="FunFam" id="3.30.70.270:FF:000001">
    <property type="entry name" value="Diguanylate cyclase domain protein"/>
    <property type="match status" value="1"/>
</dbReference>
<evidence type="ECO:0000313" key="12">
    <source>
        <dbReference type="EMBL" id="SCW60110.1"/>
    </source>
</evidence>
<evidence type="ECO:0000256" key="3">
    <source>
        <dbReference type="ARBA" id="ARBA00012282"/>
    </source>
</evidence>
<gene>
    <name evidence="12" type="ORF">SAMN05216370_2049</name>
</gene>
<comment type="subcellular location">
    <subcellularLocation>
        <location evidence="2">Cell inner membrane</location>
    </subcellularLocation>
</comment>
<dbReference type="CDD" id="cd01949">
    <property type="entry name" value="GGDEF"/>
    <property type="match status" value="1"/>
</dbReference>
<dbReference type="InterPro" id="IPR001633">
    <property type="entry name" value="EAL_dom"/>
</dbReference>
<dbReference type="InterPro" id="IPR000700">
    <property type="entry name" value="PAS-assoc_C"/>
</dbReference>
<dbReference type="SUPFAM" id="SSF52172">
    <property type="entry name" value="CheY-like"/>
    <property type="match status" value="1"/>
</dbReference>
<dbReference type="Pfam" id="PF00563">
    <property type="entry name" value="EAL"/>
    <property type="match status" value="1"/>
</dbReference>
<dbReference type="CDD" id="cd01948">
    <property type="entry name" value="EAL"/>
    <property type="match status" value="1"/>
</dbReference>
<comment type="cofactor">
    <cofactor evidence="1">
        <name>Mg(2+)</name>
        <dbReference type="ChEBI" id="CHEBI:18420"/>
    </cofactor>
</comment>
<dbReference type="PROSITE" id="PS50887">
    <property type="entry name" value="GGDEF"/>
    <property type="match status" value="1"/>
</dbReference>
<dbReference type="GO" id="GO:0005886">
    <property type="term" value="C:plasma membrane"/>
    <property type="evidence" value="ECO:0007669"/>
    <property type="project" value="UniProtKB-SubCell"/>
</dbReference>
<dbReference type="PROSITE" id="PS50110">
    <property type="entry name" value="RESPONSE_REGULATORY"/>
    <property type="match status" value="1"/>
</dbReference>
<dbReference type="InterPro" id="IPR035919">
    <property type="entry name" value="EAL_sf"/>
</dbReference>
<organism evidence="12 13">
    <name type="scientific">Pseudomonas peli</name>
    <dbReference type="NCBI Taxonomy" id="592361"/>
    <lineage>
        <taxon>Bacteria</taxon>
        <taxon>Pseudomonadati</taxon>
        <taxon>Pseudomonadota</taxon>
        <taxon>Gammaproteobacteria</taxon>
        <taxon>Pseudomonadales</taxon>
        <taxon>Pseudomonadaceae</taxon>
        <taxon>Pseudomonas</taxon>
    </lineage>
</organism>
<dbReference type="Pfam" id="PF00072">
    <property type="entry name" value="Response_reg"/>
    <property type="match status" value="1"/>
</dbReference>
<dbReference type="Gene3D" id="3.40.50.2300">
    <property type="match status" value="1"/>
</dbReference>
<sequence>MANRVLIITGNSDDAATLEDVLDRAQDGPFLIEWVTSLAQALQRLESHRKEPIDAIMVDLDLPDSQGLATFDQLFVLASSIPILTLSTLEDDQQTWDAIQRGAQGCLSKGHFNSYLVPQSLRNIIQRKAVEEALFVEKARASLTLNSISDAVISTDLQGNVDYLNSAAEHMTGWQLDEAHGLPIDSVMHLVNDKSREAVANPIVKVLQHDESKLLAAGTILIRRDGSESAIEDSAAPIHDSAGRLKGAVMVFHDMTAAHAMTEKMAHLAQHDALTNLPNRALLNDRINQAIALAERRSSHLAVLFLDLDNFKHINDSLGHGVGDQLLQAVALRLSDCVRSSDTVSRLGGDEFVVLLSESHSADDAARTAEKILSILAMSHTIGQQQLHITSSIGISTYPNDATDAEGLIKNADTAMYLAKEEGRNNYQFFRQEMNVHAVERQLIEAHLRTAMENSEFILHYQPKIDLHSGRITSAEALIRWQHPAWGMILPARFIPVAEACGLIVPLGRWVLLQACAQAKRWENCGYALDSVAVNISALEFRRKDFVDSVESALRVTGLKPNNLQLEITESVLMRDAQASATILQQLKTLGVQLAVDDFGTGYSSLSYLNQFPIDVLKIDRSFVQDIHNSNGIIVSAVIAMGNSLKQRVIAEGIEETAQLEFLRSHHCSEGQGFLFSHPVSAEQFANLLRSGISSPINTLYQTTGTLG</sequence>
<dbReference type="GO" id="GO:0071732">
    <property type="term" value="P:cellular response to nitric oxide"/>
    <property type="evidence" value="ECO:0007669"/>
    <property type="project" value="UniProtKB-ARBA"/>
</dbReference>
<dbReference type="FunFam" id="3.20.20.450:FF:000001">
    <property type="entry name" value="Cyclic di-GMP phosphodiesterase yahA"/>
    <property type="match status" value="1"/>
</dbReference>
<dbReference type="PROSITE" id="PS50112">
    <property type="entry name" value="PAS"/>
    <property type="match status" value="1"/>
</dbReference>
<accession>A0AB37Z7U9</accession>
<dbReference type="SUPFAM" id="SSF55073">
    <property type="entry name" value="Nucleotide cyclase"/>
    <property type="match status" value="1"/>
</dbReference>
<dbReference type="CDD" id="cd00130">
    <property type="entry name" value="PAS"/>
    <property type="match status" value="1"/>
</dbReference>
<dbReference type="NCBIfam" id="TIGR00254">
    <property type="entry name" value="GGDEF"/>
    <property type="match status" value="1"/>
</dbReference>
<dbReference type="InterPro" id="IPR000160">
    <property type="entry name" value="GGDEF_dom"/>
</dbReference>